<dbReference type="InterPro" id="IPR020568">
    <property type="entry name" value="Ribosomal_Su5_D2-typ_SF"/>
</dbReference>
<dbReference type="InterPro" id="IPR000100">
    <property type="entry name" value="RNase_P"/>
</dbReference>
<proteinExistence type="predicted"/>
<dbReference type="Pfam" id="PF00825">
    <property type="entry name" value="Ribonuclease_P"/>
    <property type="match status" value="1"/>
</dbReference>
<evidence type="ECO:0000313" key="9">
    <source>
        <dbReference type="Proteomes" id="UP000067689"/>
    </source>
</evidence>
<comment type="function">
    <text evidence="1">RNaseP catalyzes the removal of the 5'-leader sequence from pre-tRNA to produce the mature 5'-terminus. It can also cleave other RNA substrates such as 4.5S RNA. The protein component plays an auxiliary but essential role in vivo by binding to the 5'-leader sequence and broadening the substrate specificity of the ribozyme.</text>
</comment>
<dbReference type="PROSITE" id="PS00648">
    <property type="entry name" value="RIBONUCLEASE_P"/>
    <property type="match status" value="1"/>
</dbReference>
<evidence type="ECO:0000313" key="8">
    <source>
        <dbReference type="EMBL" id="ALX06316.1"/>
    </source>
</evidence>
<dbReference type="PANTHER" id="PTHR33992:SF1">
    <property type="entry name" value="RIBONUCLEASE P PROTEIN COMPONENT"/>
    <property type="match status" value="1"/>
</dbReference>
<evidence type="ECO:0000256" key="1">
    <source>
        <dbReference type="ARBA" id="ARBA00002663"/>
    </source>
</evidence>
<dbReference type="InterPro" id="IPR014721">
    <property type="entry name" value="Ribsml_uS5_D2-typ_fold_subgr"/>
</dbReference>
<dbReference type="STRING" id="2041.AERYTH_17215"/>
<keyword evidence="9" id="KW-1185">Reference proteome</keyword>
<gene>
    <name evidence="8" type="ORF">AERYTH_17215</name>
</gene>
<dbReference type="GO" id="GO:0000049">
    <property type="term" value="F:tRNA binding"/>
    <property type="evidence" value="ECO:0007669"/>
    <property type="project" value="InterPro"/>
</dbReference>
<protein>
    <recommendedName>
        <fullName evidence="7">Ribonuclease P protein component</fullName>
        <ecNumber evidence="7">3.1.26.5</ecNumber>
    </recommendedName>
</protein>
<dbReference type="KEGG" id="aer:AERYTH_17215"/>
<keyword evidence="3" id="KW-0540">Nuclease</keyword>
<dbReference type="GO" id="GO:0030677">
    <property type="term" value="C:ribonuclease P complex"/>
    <property type="evidence" value="ECO:0007669"/>
    <property type="project" value="TreeGrafter"/>
</dbReference>
<dbReference type="InterPro" id="IPR020539">
    <property type="entry name" value="RNase_P_CS"/>
</dbReference>
<name>A0A0U4CUQ0_9ACTN</name>
<evidence type="ECO:0000256" key="7">
    <source>
        <dbReference type="NCBIfam" id="TIGR00188"/>
    </source>
</evidence>
<accession>A0A0U4CUQ0</accession>
<keyword evidence="4" id="KW-0255">Endonuclease</keyword>
<evidence type="ECO:0000256" key="5">
    <source>
        <dbReference type="ARBA" id="ARBA00022801"/>
    </source>
</evidence>
<dbReference type="Gene3D" id="3.30.230.10">
    <property type="match status" value="1"/>
</dbReference>
<organism evidence="8 9">
    <name type="scientific">Aeromicrobium erythreum</name>
    <dbReference type="NCBI Taxonomy" id="2041"/>
    <lineage>
        <taxon>Bacteria</taxon>
        <taxon>Bacillati</taxon>
        <taxon>Actinomycetota</taxon>
        <taxon>Actinomycetes</taxon>
        <taxon>Propionibacteriales</taxon>
        <taxon>Nocardioidaceae</taxon>
        <taxon>Aeromicrobium</taxon>
    </lineage>
</organism>
<dbReference type="EC" id="3.1.26.5" evidence="7"/>
<evidence type="ECO:0000256" key="3">
    <source>
        <dbReference type="ARBA" id="ARBA00022722"/>
    </source>
</evidence>
<dbReference type="AlphaFoldDB" id="A0A0U4CUQ0"/>
<keyword evidence="6" id="KW-0694">RNA-binding</keyword>
<dbReference type="GO" id="GO:0004526">
    <property type="term" value="F:ribonuclease P activity"/>
    <property type="evidence" value="ECO:0007669"/>
    <property type="project" value="UniProtKB-UniRule"/>
</dbReference>
<keyword evidence="2" id="KW-0819">tRNA processing</keyword>
<dbReference type="PANTHER" id="PTHR33992">
    <property type="entry name" value="RIBONUCLEASE P PROTEIN COMPONENT"/>
    <property type="match status" value="1"/>
</dbReference>
<sequence>MREAGDFKVAVRRGVKASSPTLVAHLSIGTDGDTSVGFVVSKAVGPAVVRNRVKRRLRHRVRDHLEHGALASVPAGSRLVVRALPRAASVDGPTLSADLESVLTTAVEKAERRGGVHR</sequence>
<dbReference type="SUPFAM" id="SSF54211">
    <property type="entry name" value="Ribosomal protein S5 domain 2-like"/>
    <property type="match status" value="1"/>
</dbReference>
<evidence type="ECO:0000256" key="2">
    <source>
        <dbReference type="ARBA" id="ARBA00022694"/>
    </source>
</evidence>
<keyword evidence="5" id="KW-0378">Hydrolase</keyword>
<dbReference type="NCBIfam" id="TIGR00188">
    <property type="entry name" value="rnpA"/>
    <property type="match status" value="1"/>
</dbReference>
<dbReference type="PATRIC" id="fig|2041.4.peg.3599"/>
<dbReference type="EMBL" id="CP011502">
    <property type="protein sequence ID" value="ALX06316.1"/>
    <property type="molecule type" value="Genomic_DNA"/>
</dbReference>
<dbReference type="Proteomes" id="UP000067689">
    <property type="component" value="Chromosome"/>
</dbReference>
<reference evidence="8 9" key="1">
    <citation type="journal article" date="1991" name="Int. J. Syst. Bacteriol.">
        <title>Description of the erythromycin-producing bacterium Arthrobacter sp. strain NRRL B-3381 as Aeromicrobium erythreum gen. nov., sp. nov.</title>
        <authorList>
            <person name="Miller E.S."/>
            <person name="Woese C.R."/>
            <person name="Brenner S."/>
        </authorList>
    </citation>
    <scope>NUCLEOTIDE SEQUENCE [LARGE SCALE GENOMIC DNA]</scope>
    <source>
        <strain evidence="8 9">AR18</strain>
    </source>
</reference>
<dbReference type="GO" id="GO:0042781">
    <property type="term" value="F:3'-tRNA processing endoribonuclease activity"/>
    <property type="evidence" value="ECO:0007669"/>
    <property type="project" value="TreeGrafter"/>
</dbReference>
<evidence type="ECO:0000256" key="6">
    <source>
        <dbReference type="ARBA" id="ARBA00022884"/>
    </source>
</evidence>
<evidence type="ECO:0000256" key="4">
    <source>
        <dbReference type="ARBA" id="ARBA00022759"/>
    </source>
</evidence>